<evidence type="ECO:0000313" key="1">
    <source>
        <dbReference type="EMBL" id="NKE70922.1"/>
    </source>
</evidence>
<proteinExistence type="predicted"/>
<keyword evidence="2" id="KW-1185">Reference proteome</keyword>
<protein>
    <submittedName>
        <fullName evidence="1">Uncharacterized protein</fullName>
    </submittedName>
</protein>
<gene>
    <name evidence="1" type="ORF">MNODULE_09240</name>
</gene>
<organism evidence="1 2">
    <name type="scientific">Candidatus Manganitrophus noduliformans</name>
    <dbReference type="NCBI Taxonomy" id="2606439"/>
    <lineage>
        <taxon>Bacteria</taxon>
        <taxon>Pseudomonadati</taxon>
        <taxon>Nitrospirota</taxon>
        <taxon>Nitrospiria</taxon>
        <taxon>Candidatus Troglogloeales</taxon>
        <taxon>Candidatus Manganitrophaceae</taxon>
        <taxon>Candidatus Manganitrophus</taxon>
    </lineage>
</organism>
<accession>A0A7X6DPH9</accession>
<dbReference type="RefSeq" id="WP_168059272.1">
    <property type="nucleotide sequence ID" value="NZ_VTOW01000002.1"/>
</dbReference>
<reference evidence="1 2" key="1">
    <citation type="journal article" date="2020" name="Nature">
        <title>Bacterial chemolithoautotrophy via manganese oxidation.</title>
        <authorList>
            <person name="Yu H."/>
            <person name="Leadbetter J.R."/>
        </authorList>
    </citation>
    <scope>NUCLEOTIDE SEQUENCE [LARGE SCALE GENOMIC DNA]</scope>
    <source>
        <strain evidence="1 2">Mn-1</strain>
    </source>
</reference>
<dbReference type="EMBL" id="VTOW01000002">
    <property type="protein sequence ID" value="NKE70922.1"/>
    <property type="molecule type" value="Genomic_DNA"/>
</dbReference>
<dbReference type="AlphaFoldDB" id="A0A7X6DPH9"/>
<sequence>MKKLWLEVDVSGTLGDDAWVDLEQPKGFIDGGITKESSQSGCNHPIDLPHSEGEWREAWVQIEDLHVEDAIRFYKEKERVLSVETDA</sequence>
<comment type="caution">
    <text evidence="1">The sequence shown here is derived from an EMBL/GenBank/DDBJ whole genome shotgun (WGS) entry which is preliminary data.</text>
</comment>
<name>A0A7X6DPH9_9BACT</name>
<evidence type="ECO:0000313" key="2">
    <source>
        <dbReference type="Proteomes" id="UP000534783"/>
    </source>
</evidence>
<dbReference type="Proteomes" id="UP000534783">
    <property type="component" value="Unassembled WGS sequence"/>
</dbReference>